<protein>
    <submittedName>
        <fullName evidence="1">Uncharacterized protein</fullName>
    </submittedName>
</protein>
<dbReference type="EMBL" id="JABAHT010000179">
    <property type="protein sequence ID" value="KAF4662064.1"/>
    <property type="molecule type" value="Genomic_DNA"/>
</dbReference>
<name>A0A7J6LS82_PEROL</name>
<proteinExistence type="predicted"/>
<dbReference type="Proteomes" id="UP000570595">
    <property type="component" value="Unassembled WGS sequence"/>
</dbReference>
<evidence type="ECO:0000313" key="1">
    <source>
        <dbReference type="EMBL" id="KAF4662064.1"/>
    </source>
</evidence>
<gene>
    <name evidence="1" type="ORF">FOZ61_002737</name>
</gene>
<comment type="caution">
    <text evidence="1">The sequence shown here is derived from an EMBL/GenBank/DDBJ whole genome shotgun (WGS) entry which is preliminary data.</text>
</comment>
<organism evidence="1 2">
    <name type="scientific">Perkinsus olseni</name>
    <name type="common">Perkinsus atlanticus</name>
    <dbReference type="NCBI Taxonomy" id="32597"/>
    <lineage>
        <taxon>Eukaryota</taxon>
        <taxon>Sar</taxon>
        <taxon>Alveolata</taxon>
        <taxon>Perkinsozoa</taxon>
        <taxon>Perkinsea</taxon>
        <taxon>Perkinsida</taxon>
        <taxon>Perkinsidae</taxon>
        <taxon>Perkinsus</taxon>
    </lineage>
</organism>
<reference evidence="1 2" key="1">
    <citation type="submission" date="2020-04" db="EMBL/GenBank/DDBJ databases">
        <title>Perkinsus olseni comparative genomics.</title>
        <authorList>
            <person name="Bogema D.R."/>
        </authorList>
    </citation>
    <scope>NUCLEOTIDE SEQUENCE [LARGE SCALE GENOMIC DNA]</scope>
    <source>
        <strain evidence="1">ATCC PRA-179</strain>
    </source>
</reference>
<accession>A0A7J6LS82</accession>
<evidence type="ECO:0000313" key="2">
    <source>
        <dbReference type="Proteomes" id="UP000570595"/>
    </source>
</evidence>
<dbReference type="AlphaFoldDB" id="A0A7J6LS82"/>
<sequence>MWAVHFDVWRRRLACGVRRRCKCRIRLIYDEAVFQGYNLDSLPQYCDFSSIVKRKCNASLAFKAGDLNSLAYDGLQLFKMVTLYVMSSVLLLSAVLGHPPPPSGSFHKVIADYPVLVCAHISWSDDSQGNISLGVKCGDLESEVDFLTATAVSSRVYKLANNLAYHFFRSSVNEVCNGWVDVQDGDFLKLDYNGYSQTMMIPFLGVEHKFTVGECF</sequence>
<dbReference type="OrthoDB" id="10344699at2759"/>